<comment type="caution">
    <text evidence="2">The sequence shown here is derived from an EMBL/GenBank/DDBJ whole genome shotgun (WGS) entry which is preliminary data.</text>
</comment>
<keyword evidence="1" id="KW-0732">Signal</keyword>
<proteinExistence type="predicted"/>
<protein>
    <submittedName>
        <fullName evidence="2">Uncharacterized protein</fullName>
    </submittedName>
</protein>
<name>A0A7C9VBW0_9HYPH</name>
<feature type="signal peptide" evidence="1">
    <location>
        <begin position="1"/>
        <end position="18"/>
    </location>
</feature>
<evidence type="ECO:0000313" key="3">
    <source>
        <dbReference type="Proteomes" id="UP000481252"/>
    </source>
</evidence>
<organism evidence="2 3">
    <name type="scientific">Mesorhizobium zhangyense</name>
    <dbReference type="NCBI Taxonomy" id="1776730"/>
    <lineage>
        <taxon>Bacteria</taxon>
        <taxon>Pseudomonadati</taxon>
        <taxon>Pseudomonadota</taxon>
        <taxon>Alphaproteobacteria</taxon>
        <taxon>Hyphomicrobiales</taxon>
        <taxon>Phyllobacteriaceae</taxon>
        <taxon>Mesorhizobium</taxon>
    </lineage>
</organism>
<dbReference type="Proteomes" id="UP000481252">
    <property type="component" value="Unassembled WGS sequence"/>
</dbReference>
<evidence type="ECO:0000313" key="2">
    <source>
        <dbReference type="EMBL" id="NGN43466.1"/>
    </source>
</evidence>
<gene>
    <name evidence="2" type="ORF">G6N74_20555</name>
</gene>
<dbReference type="RefSeq" id="WP_165119882.1">
    <property type="nucleotide sequence ID" value="NZ_JAAKZG010000009.1"/>
</dbReference>
<dbReference type="EMBL" id="JAAKZG010000009">
    <property type="protein sequence ID" value="NGN43466.1"/>
    <property type="molecule type" value="Genomic_DNA"/>
</dbReference>
<keyword evidence="3" id="KW-1185">Reference proteome</keyword>
<accession>A0A7C9VBW0</accession>
<evidence type="ECO:0000256" key="1">
    <source>
        <dbReference type="SAM" id="SignalP"/>
    </source>
</evidence>
<feature type="chain" id="PRO_5028797281" evidence="1">
    <location>
        <begin position="19"/>
        <end position="56"/>
    </location>
</feature>
<dbReference type="AlphaFoldDB" id="A0A7C9VBW0"/>
<reference evidence="2 3" key="1">
    <citation type="submission" date="2020-02" db="EMBL/GenBank/DDBJ databases">
        <title>Genome sequence of the type strain CGMCC 1.15528 of Mesorhizobium zhangyense.</title>
        <authorList>
            <person name="Gao J."/>
            <person name="Sun J."/>
        </authorList>
    </citation>
    <scope>NUCLEOTIDE SEQUENCE [LARGE SCALE GENOMIC DNA]</scope>
    <source>
        <strain evidence="2 3">CGMCC 1.15528</strain>
    </source>
</reference>
<sequence>MTRSLVVWTLLGAVAVLAGCQTAPVQQQPAGICRDRPFEAGLCYQDTNWRLFSPRW</sequence>
<dbReference type="PROSITE" id="PS51257">
    <property type="entry name" value="PROKAR_LIPOPROTEIN"/>
    <property type="match status" value="1"/>
</dbReference>